<name>A0ABR4Q4G7_9CEST</name>
<accession>A0ABR4Q4G7</accession>
<reference evidence="2 3" key="1">
    <citation type="journal article" date="2022" name="Front. Cell. Infect. Microbiol.">
        <title>The Genomes of Two Strains of Taenia crassiceps the Animal Model for the Study of Human Cysticercosis.</title>
        <authorList>
            <person name="Bobes R.J."/>
            <person name="Estrada K."/>
            <person name="Rios-Valencia D.G."/>
            <person name="Calderon-Gallegos A."/>
            <person name="de la Torre P."/>
            <person name="Carrero J.C."/>
            <person name="Sanchez-Flores A."/>
            <person name="Laclette J.P."/>
        </authorList>
    </citation>
    <scope>NUCLEOTIDE SEQUENCE [LARGE SCALE GENOMIC DNA]</scope>
    <source>
        <strain evidence="2">WFUcys</strain>
    </source>
</reference>
<keyword evidence="1" id="KW-0472">Membrane</keyword>
<proteinExistence type="predicted"/>
<sequence>MAGEDTFVSRDGVVPFDVVFPAAEIRHLPQSNHVMARIKYFLVVVHAAAAVAVTAATSPSLLHDTFQLGFLSLQFYCFSAPLRDEPHEELTCGV</sequence>
<organism evidence="2 3">
    <name type="scientific">Taenia crassiceps</name>
    <dbReference type="NCBI Taxonomy" id="6207"/>
    <lineage>
        <taxon>Eukaryota</taxon>
        <taxon>Metazoa</taxon>
        <taxon>Spiralia</taxon>
        <taxon>Lophotrochozoa</taxon>
        <taxon>Platyhelminthes</taxon>
        <taxon>Cestoda</taxon>
        <taxon>Eucestoda</taxon>
        <taxon>Cyclophyllidea</taxon>
        <taxon>Taeniidae</taxon>
        <taxon>Taenia</taxon>
    </lineage>
</organism>
<feature type="transmembrane region" description="Helical" evidence="1">
    <location>
        <begin position="40"/>
        <end position="62"/>
    </location>
</feature>
<evidence type="ECO:0000313" key="2">
    <source>
        <dbReference type="EMBL" id="KAL5104428.1"/>
    </source>
</evidence>
<keyword evidence="1" id="KW-0812">Transmembrane</keyword>
<protein>
    <submittedName>
        <fullName evidence="2">Uncharacterized protein</fullName>
    </submittedName>
</protein>
<gene>
    <name evidence="2" type="ORF">TcWFU_003148</name>
</gene>
<evidence type="ECO:0000256" key="1">
    <source>
        <dbReference type="SAM" id="Phobius"/>
    </source>
</evidence>
<dbReference type="EMBL" id="JAKROA010000012">
    <property type="protein sequence ID" value="KAL5104428.1"/>
    <property type="molecule type" value="Genomic_DNA"/>
</dbReference>
<comment type="caution">
    <text evidence="2">The sequence shown here is derived from an EMBL/GenBank/DDBJ whole genome shotgun (WGS) entry which is preliminary data.</text>
</comment>
<evidence type="ECO:0000313" key="3">
    <source>
        <dbReference type="Proteomes" id="UP001651158"/>
    </source>
</evidence>
<dbReference type="Proteomes" id="UP001651158">
    <property type="component" value="Unassembled WGS sequence"/>
</dbReference>
<keyword evidence="1" id="KW-1133">Transmembrane helix</keyword>
<keyword evidence="3" id="KW-1185">Reference proteome</keyword>